<proteinExistence type="predicted"/>
<organism evidence="1">
    <name type="scientific">Pseudomonas aeruginosa</name>
    <dbReference type="NCBI Taxonomy" id="287"/>
    <lineage>
        <taxon>Bacteria</taxon>
        <taxon>Pseudomonadati</taxon>
        <taxon>Pseudomonadota</taxon>
        <taxon>Gammaproteobacteria</taxon>
        <taxon>Pseudomonadales</taxon>
        <taxon>Pseudomonadaceae</taxon>
        <taxon>Pseudomonas</taxon>
    </lineage>
</organism>
<name>A0A6A9K898_PSEAI</name>
<dbReference type="RefSeq" id="WP_124119813.1">
    <property type="nucleotide sequence ID" value="NZ_CAWOKN010000045.1"/>
</dbReference>
<dbReference type="AlphaFoldDB" id="A0A6A9K898"/>
<protein>
    <submittedName>
        <fullName evidence="1">Uncharacterized protein</fullName>
    </submittedName>
</protein>
<accession>A0A6A9K898</accession>
<sequence>MSGWAGRNSSPVAVISRSLDEMVGVCGEFELSMDGLDEFYFAVYRYAGKYFLLLRYFSYPSEGVDVFMHDGEFNSEALFGFLRGIGLSESDVSWMLEEGSG</sequence>
<dbReference type="EMBL" id="WOAJ01000008">
    <property type="protein sequence ID" value="MUI60158.1"/>
    <property type="molecule type" value="Genomic_DNA"/>
</dbReference>
<reference evidence="1" key="1">
    <citation type="submission" date="2019-11" db="EMBL/GenBank/DDBJ databases">
        <title>Genomes of ocular Pseudomonas aeruginosa isolates.</title>
        <authorList>
            <person name="Khan M."/>
            <person name="Rice S.A."/>
            <person name="Willcox M.D.P."/>
            <person name="Stapleton F."/>
        </authorList>
    </citation>
    <scope>NUCLEOTIDE SEQUENCE</scope>
    <source>
        <strain evidence="1">PA206</strain>
    </source>
</reference>
<gene>
    <name evidence="1" type="ORF">GNQ20_20320</name>
</gene>
<comment type="caution">
    <text evidence="1">The sequence shown here is derived from an EMBL/GenBank/DDBJ whole genome shotgun (WGS) entry which is preliminary data.</text>
</comment>
<evidence type="ECO:0000313" key="1">
    <source>
        <dbReference type="EMBL" id="MUI60158.1"/>
    </source>
</evidence>